<dbReference type="FunFam" id="1.10.10.60:FF:000064">
    <property type="entry name" value="Zinc finger homeobox protein 4"/>
    <property type="match status" value="1"/>
</dbReference>
<feature type="region of interest" description="Disordered" evidence="14">
    <location>
        <begin position="2742"/>
        <end position="2785"/>
    </location>
</feature>
<evidence type="ECO:0000256" key="4">
    <source>
        <dbReference type="ARBA" id="ARBA00022771"/>
    </source>
</evidence>
<feature type="compositionally biased region" description="Polar residues" evidence="14">
    <location>
        <begin position="1996"/>
        <end position="2008"/>
    </location>
</feature>
<feature type="compositionally biased region" description="Pro residues" evidence="14">
    <location>
        <begin position="2483"/>
        <end position="2493"/>
    </location>
</feature>
<dbReference type="PROSITE" id="PS50157">
    <property type="entry name" value="ZINC_FINGER_C2H2_2"/>
    <property type="match status" value="9"/>
</dbReference>
<dbReference type="InterPro" id="IPR017970">
    <property type="entry name" value="Homeobox_CS"/>
</dbReference>
<feature type="region of interest" description="Disordered" evidence="14">
    <location>
        <begin position="2170"/>
        <end position="2241"/>
    </location>
</feature>
<dbReference type="PANTHER" id="PTHR45891">
    <property type="entry name" value="ZINC FINGER HOMEOBOX PROTEIN"/>
    <property type="match status" value="1"/>
</dbReference>
<feature type="region of interest" description="Disordered" evidence="14">
    <location>
        <begin position="1455"/>
        <end position="1486"/>
    </location>
</feature>
<feature type="compositionally biased region" description="Polar residues" evidence="14">
    <location>
        <begin position="227"/>
        <end position="239"/>
    </location>
</feature>
<dbReference type="PROSITE" id="PS00027">
    <property type="entry name" value="HOMEOBOX_1"/>
    <property type="match status" value="2"/>
</dbReference>
<evidence type="ECO:0000256" key="9">
    <source>
        <dbReference type="ARBA" id="ARBA00023163"/>
    </source>
</evidence>
<feature type="compositionally biased region" description="Basic and acidic residues" evidence="14">
    <location>
        <begin position="2578"/>
        <end position="2590"/>
    </location>
</feature>
<feature type="region of interest" description="Disordered" evidence="14">
    <location>
        <begin position="385"/>
        <end position="418"/>
    </location>
</feature>
<feature type="compositionally biased region" description="Basic and acidic residues" evidence="14">
    <location>
        <begin position="1616"/>
        <end position="1629"/>
    </location>
</feature>
<evidence type="ECO:0008006" key="19">
    <source>
        <dbReference type="Google" id="ProtNLM"/>
    </source>
</evidence>
<feature type="region of interest" description="Disordered" evidence="14">
    <location>
        <begin position="1861"/>
        <end position="1891"/>
    </location>
</feature>
<dbReference type="GO" id="GO:0005634">
    <property type="term" value="C:nucleus"/>
    <property type="evidence" value="ECO:0007669"/>
    <property type="project" value="UniProtKB-SubCell"/>
</dbReference>
<feature type="compositionally biased region" description="Basic and acidic residues" evidence="14">
    <location>
        <begin position="2531"/>
        <end position="2542"/>
    </location>
</feature>
<sequence>MPTLSAAPEPTPRPNAAMSPEQEASPPPAAPGASPPPPPTRLPSPNESTSDVEQFAGKIVYNPDGSAYIIEDSESDCEAQAPPPVPENGPPLQAVYVSRMLRQPARPSELPAVHSYRVVALRDARPPRPASLPIKPILMCFVCRLSFGFARSFASHASAEHGVALQDAEREVLAQDCGAILQCVGAEKRPVVSLLEPLGGPATPEPQTPQQQQQQTSASGRDMVPPASSQQPSNQTPGKSPSPPFASPPAFMTGTTIGVCPEHLQGRPSGVECTRCEMILASGRLGPAGLANVHSRNSCKTLKCPKCNWHYKYQETLEIHMKEKHPEAETSCIYCIAQQPHPRLARGETYTCGYKPYRCEVCNYSTTTKGNLSIHMQSDKHLNNMQELQNGGGPNGEARQASPKAPLHHSPVSAGHKPKPSFRCDVCNYETNVARNLRIHMTSEKHTHNMLVLQQNVKHMQTLSALHHQQQHPPQHVDSLYGMYPGLGDKPEAALADMAYNQALLIQMMTGGQLPGHAGPADLAAHADLGLNPETMEPPPEPADPDPEKIYQCCVCNVFQTDSLEELGRHLALDRTRLREQEILAVVAGHYICKLCTYKTNLKANFQLHCKTDKHLQRLQHVNHVKEGGPRNEWKLKYASAPGGVQIRCNACDYYTNSAHKLQLHAAAGRHDAGVALLKHLVDRSSGLQPNQPRVFHCSLCGFSATNRLPLLQHVKSLKHLHMEQLHQLQRRAEGKDTSPEIGEVFHVVPGPVDQNQPQSQTPDRRCTGGNSDMLQMETQGHVKSETGEADESNQVDSNPASHLCPYCDYASDSEMRIQAHMLAQHGSNSQTEPAQQEPVLHCPLCQDASKDRASLERHVMQIHSVNSEGLQRLLMLVDQSHWLNQSRTSTPNNTNVPNQVSPTSVSSKDSSKLEKSDSGYPEDNPELMSSMSDDNNDAESERCGSCLKTFKNIDELCFHQNETGHLEIKQTPSGPGYLCWKKGCNQFFPTAHTLQTHFKEVHAKNSIANMSVSEKHVYKYRCNQCSLAFKTLEKLQLHSQYHMIRDATKCVLCGRSFRSLVALHKHVESVHSELTDEELNAYKQSLMNNPLLLAGLQGQILDSSTNDILKKESMRSEENESTECDDSKELSQSLEESIQNDGENSDDSIIYKDQQFLEDYLNSQAMAEDSYNDPMRKYKCHRCRVAFTRQSYLTAHNKTLLHRKGEKLSYPMEKYLDPNRPYKCDVCKESFTQKNILLVHYNSVSHLHKLKRAMQEQSNNNNNAPALGLTQTMPMTPKSAAVEEDEKKKYRCNICKVAYTQGSTLDIHMRSVLHQTRASKLQDLAMAGQIDLTKPLIEQPDAGQSPKQTSPSPGAGEGPKQPCPTPPLPSSGGGISGSQGLSCPKCAATFVSTDQLTTHQLYCLFAAPMAIFHAEDPDQDPAVRVMSQNKKGSPIYKHLLEGYGFDLVMQYNESHQRRQRQAEKEKAEAEEKLKEQAAAAAAAATTAAEDGVARMSTQNTADVHEIKDEPAATLETDKTCDEDAVSLPEVSKSTCQTCNKEFSSVWVLKSHCEEVHKDLVPLEYLEKYAQKLKSEIEKKTVVVTAATSSTTNTMCRVTTPTTHTGDLPNPDAESTPDKDPDESKETLHVKLNLQTPPEATSTAPSTPTSSTTPASSTDSISANLQAMLAQTLAQNPMALAQQMSEMQAALSVMHLQQMNFNPVVQMMGMGMGHLGLNALAAMNLQPPLVPLMMPPPPFDPMTQFGPQDQQAMLAKQQAAIMQQQAVANAANQKRARTRITDEQLKILRSHFDINNSPSEEQIHEMANQSGLPPKVIKHWFRNTLFKERQRNKDSPYNFNNPPSTTLNLEEYEKTGEAKVLPLNHSSGSSSDDTNKSKDMSSPGQNVSNPAEIKQEIKEEPADELQKPSDVIEDKPQGLFNLPGNLQPPQSPATSVASTESMNASSQPTTPNNLTLTSIIASQLGDTLTTSTPTLNMASMQAHHGLSNPMLPPPKLSQQNFPNPNNLQAMLPLTPSRCLSPSREYSNSGSQGSGGSTGKRANRTRFTDYQIKVLQEFFENNAYPKDDDLEYLSKLLNLSPRVIVVWFQNARQKARKVYENQPAVDPAPGIDEAGANRFQRTPGLNYQCKKCLLVFQRYYELIRHQKTHCFKEEDAKRSAQAQAAAAQIAAVLSSEDSNSSTTVEQGQQPVQTQPQNLIAQHGGASLESPGQPNAPSTPTPGQSMSNFPASSSPTPSDTKDGTFQCDKCNLVFPRFELWREHQLVHLMNPNLFPTYPPDSPFGILQQHAQLQQLNANLAGESKIINNQQQNVTQSQPPTNVPHPLINMLNNGTGQKRKPEEFGDGESDTSDQPKDKRLRTTILPEQLDYLYQKYQIESNPSRKMLENIAREVGLKKRVVQVWFQNTRARERKGQFRAHTQVINKRCPFCPALFKVKSALESHLTTKHADQCARGEINIDALPDEEVSLESSPSLSSGNDGKYPPQNPNLLPPLFPSLHPDMESSLKKYYEESMKRYINELQQHASSSSSNGDKCEIKGEKSEGGEIPLDLSKPVDLSRPMKVSMEHERSLCDPGPLTDLSERSLCDERSDSMSETTEYIDDDSNPTSPASSTQSNTQRQLNASGGSQGGTKRFRTQMSPVQVKIMKSLFGDYKTPTMAECESLGREIGLPKRVVQVWFQNARAKEKKSKMALQKVLGQPDSDNPTLPEDCKFCNFKYSHKYSIQDHIFAKSHIANVRMHLEAQGSKETSEGAGGGGGGGEFQVPPLPGGSGSSNAEPQQNQQGQGQMTNNAHLQLLQMAGMQMTGGPKAQEQEESPESLFQQIYAMGNNANFGVQNQYVHHAMFGANG</sequence>
<feature type="compositionally biased region" description="Polar residues" evidence="14">
    <location>
        <begin position="1131"/>
        <end position="1143"/>
    </location>
</feature>
<dbReference type="InterPro" id="IPR051968">
    <property type="entry name" value="ZnFinger_Homeobox_TR"/>
</dbReference>
<evidence type="ECO:0000313" key="18">
    <source>
        <dbReference type="Proteomes" id="UP000625711"/>
    </source>
</evidence>
<evidence type="ECO:0000256" key="3">
    <source>
        <dbReference type="ARBA" id="ARBA00022737"/>
    </source>
</evidence>
<keyword evidence="5" id="KW-0862">Zinc</keyword>
<feature type="domain" description="C2H2-type" evidence="16">
    <location>
        <begin position="357"/>
        <end position="386"/>
    </location>
</feature>
<feature type="region of interest" description="Disordered" evidence="14">
    <location>
        <begin position="1"/>
        <end position="57"/>
    </location>
</feature>
<dbReference type="InterPro" id="IPR036236">
    <property type="entry name" value="Znf_C2H2_sf"/>
</dbReference>
<feature type="compositionally biased region" description="Polar residues" evidence="14">
    <location>
        <begin position="2208"/>
        <end position="2236"/>
    </location>
</feature>
<dbReference type="GO" id="GO:0000978">
    <property type="term" value="F:RNA polymerase II cis-regulatory region sequence-specific DNA binding"/>
    <property type="evidence" value="ECO:0007669"/>
    <property type="project" value="TreeGrafter"/>
</dbReference>
<feature type="DNA-binding region" description="Homeobox" evidence="12">
    <location>
        <begin position="2039"/>
        <end position="2098"/>
    </location>
</feature>
<feature type="DNA-binding region" description="Homeobox" evidence="12">
    <location>
        <begin position="2354"/>
        <end position="2413"/>
    </location>
</feature>
<feature type="domain" description="C2H2-type" evidence="16">
    <location>
        <begin position="1021"/>
        <end position="1043"/>
    </location>
</feature>
<feature type="domain" description="C2H2-type" evidence="16">
    <location>
        <begin position="1223"/>
        <end position="1254"/>
    </location>
</feature>
<accession>A0A834HZR8</accession>
<feature type="compositionally biased region" description="Polar residues" evidence="14">
    <location>
        <begin position="1932"/>
        <end position="1953"/>
    </location>
</feature>
<keyword evidence="7 12" id="KW-0238">DNA-binding</keyword>
<organism evidence="17 18">
    <name type="scientific">Rhynchophorus ferrugineus</name>
    <name type="common">Red palm weevil</name>
    <name type="synonym">Curculio ferrugineus</name>
    <dbReference type="NCBI Taxonomy" id="354439"/>
    <lineage>
        <taxon>Eukaryota</taxon>
        <taxon>Metazoa</taxon>
        <taxon>Ecdysozoa</taxon>
        <taxon>Arthropoda</taxon>
        <taxon>Hexapoda</taxon>
        <taxon>Insecta</taxon>
        <taxon>Pterygota</taxon>
        <taxon>Neoptera</taxon>
        <taxon>Endopterygota</taxon>
        <taxon>Coleoptera</taxon>
        <taxon>Polyphaga</taxon>
        <taxon>Cucujiformia</taxon>
        <taxon>Curculionidae</taxon>
        <taxon>Dryophthorinae</taxon>
        <taxon>Rhynchophorus</taxon>
    </lineage>
</organism>
<feature type="domain" description="C2H2-type" evidence="16">
    <location>
        <begin position="978"/>
        <end position="1008"/>
    </location>
</feature>
<dbReference type="SMART" id="SM00389">
    <property type="entry name" value="HOX"/>
    <property type="match status" value="4"/>
</dbReference>
<dbReference type="Pfam" id="PF00046">
    <property type="entry name" value="Homeodomain"/>
    <property type="match status" value="4"/>
</dbReference>
<feature type="region of interest" description="Disordered" evidence="14">
    <location>
        <begin position="749"/>
        <end position="802"/>
    </location>
</feature>
<keyword evidence="4 11" id="KW-0863">Zinc-finger</keyword>
<name>A0A834HZR8_RHYFE</name>
<feature type="domain" description="Homeobox" evidence="15">
    <location>
        <begin position="1771"/>
        <end position="1831"/>
    </location>
</feature>
<dbReference type="CDD" id="cd00086">
    <property type="entry name" value="homeodomain"/>
    <property type="match status" value="4"/>
</dbReference>
<feature type="domain" description="Homeobox" evidence="15">
    <location>
        <begin position="2627"/>
        <end position="2687"/>
    </location>
</feature>
<dbReference type="InterPro" id="IPR013087">
    <property type="entry name" value="Znf_C2H2_type"/>
</dbReference>
<keyword evidence="8 12" id="KW-0371">Homeobox</keyword>
<keyword evidence="6" id="KW-0805">Transcription regulation</keyword>
<gene>
    <name evidence="17" type="ORF">GWI33_016619</name>
</gene>
<feature type="DNA-binding region" description="Homeobox" evidence="12">
    <location>
        <begin position="2629"/>
        <end position="2688"/>
    </location>
</feature>
<keyword evidence="2" id="KW-0479">Metal-binding</keyword>
<feature type="compositionally biased region" description="Low complexity" evidence="14">
    <location>
        <begin position="1477"/>
        <end position="1486"/>
    </location>
</feature>
<feature type="domain" description="C2H2-type" evidence="16">
    <location>
        <begin position="1179"/>
        <end position="1208"/>
    </location>
</feature>
<dbReference type="PROSITE" id="PS00028">
    <property type="entry name" value="ZINC_FINGER_C2H2_1"/>
    <property type="match status" value="11"/>
</dbReference>
<evidence type="ECO:0000256" key="5">
    <source>
        <dbReference type="ARBA" id="ARBA00022833"/>
    </source>
</evidence>
<feature type="compositionally biased region" description="Low complexity" evidence="14">
    <location>
        <begin position="1636"/>
        <end position="1659"/>
    </location>
</feature>
<evidence type="ECO:0000256" key="7">
    <source>
        <dbReference type="ARBA" id="ARBA00023125"/>
    </source>
</evidence>
<feature type="region of interest" description="Disordered" evidence="14">
    <location>
        <begin position="1112"/>
        <end position="1147"/>
    </location>
</feature>
<evidence type="ECO:0000259" key="15">
    <source>
        <dbReference type="PROSITE" id="PS50071"/>
    </source>
</evidence>
<feature type="DNA-binding region" description="Homeobox" evidence="12">
    <location>
        <begin position="1773"/>
        <end position="1832"/>
    </location>
</feature>
<evidence type="ECO:0000256" key="1">
    <source>
        <dbReference type="ARBA" id="ARBA00004123"/>
    </source>
</evidence>
<evidence type="ECO:0000256" key="2">
    <source>
        <dbReference type="ARBA" id="ARBA00022723"/>
    </source>
</evidence>
<evidence type="ECO:0000256" key="8">
    <source>
        <dbReference type="ARBA" id="ARBA00023155"/>
    </source>
</evidence>
<keyword evidence="9" id="KW-0804">Transcription</keyword>
<feature type="region of interest" description="Disordered" evidence="14">
    <location>
        <begin position="2461"/>
        <end position="2496"/>
    </location>
</feature>
<dbReference type="Pfam" id="PF00096">
    <property type="entry name" value="zf-C2H2"/>
    <property type="match status" value="2"/>
</dbReference>
<dbReference type="SUPFAM" id="SSF46689">
    <property type="entry name" value="Homeodomain-like"/>
    <property type="match status" value="4"/>
</dbReference>
<comment type="caution">
    <text evidence="17">The sequence shown here is derived from an EMBL/GenBank/DDBJ whole genome shotgun (WGS) entry which is preliminary data.</text>
</comment>
<keyword evidence="3" id="KW-0677">Repeat</keyword>
<feature type="compositionally biased region" description="Polar residues" evidence="14">
    <location>
        <begin position="2520"/>
        <end position="2530"/>
    </location>
</feature>
<reference evidence="17" key="1">
    <citation type="submission" date="2020-08" db="EMBL/GenBank/DDBJ databases">
        <title>Genome sequencing and assembly of the red palm weevil Rhynchophorus ferrugineus.</title>
        <authorList>
            <person name="Dias G.B."/>
            <person name="Bergman C.M."/>
            <person name="Manee M."/>
        </authorList>
    </citation>
    <scope>NUCLEOTIDE SEQUENCE</scope>
    <source>
        <strain evidence="17">AA-2017</strain>
        <tissue evidence="17">Whole larva</tissue>
    </source>
</reference>
<dbReference type="Pfam" id="PF24056">
    <property type="entry name" value="zf-C2H2_ZFHX3"/>
    <property type="match status" value="1"/>
</dbReference>
<feature type="compositionally biased region" description="Gly residues" evidence="14">
    <location>
        <begin position="2750"/>
        <end position="2759"/>
    </location>
</feature>
<feature type="domain" description="Homeobox" evidence="15">
    <location>
        <begin position="2037"/>
        <end position="2097"/>
    </location>
</feature>
<dbReference type="SMART" id="SM00355">
    <property type="entry name" value="ZnF_C2H2"/>
    <property type="match status" value="23"/>
</dbReference>
<evidence type="ECO:0000256" key="13">
    <source>
        <dbReference type="RuleBase" id="RU000682"/>
    </source>
</evidence>
<evidence type="ECO:0000256" key="11">
    <source>
        <dbReference type="PROSITE-ProRule" id="PRU00042"/>
    </source>
</evidence>
<dbReference type="FunFam" id="1.10.10.60:FF:000080">
    <property type="entry name" value="Zinc finger homeobox protein 2"/>
    <property type="match status" value="1"/>
</dbReference>
<feature type="domain" description="C2H2-type" evidence="16">
    <location>
        <begin position="1049"/>
        <end position="1077"/>
    </location>
</feature>
<feature type="compositionally biased region" description="Basic and acidic residues" evidence="14">
    <location>
        <begin position="1455"/>
        <end position="1476"/>
    </location>
</feature>
<dbReference type="PROSITE" id="PS50071">
    <property type="entry name" value="HOMEOBOX_2"/>
    <property type="match status" value="4"/>
</dbReference>
<keyword evidence="10 12" id="KW-0539">Nucleus</keyword>
<feature type="compositionally biased region" description="Polar residues" evidence="14">
    <location>
        <begin position="769"/>
        <end position="779"/>
    </location>
</feature>
<dbReference type="SMART" id="SM00451">
    <property type="entry name" value="ZnF_U1"/>
    <property type="match status" value="6"/>
</dbReference>
<protein>
    <recommendedName>
        <fullName evidence="19">Zinc finger homeobox protein 4</fullName>
    </recommendedName>
</protein>
<dbReference type="OrthoDB" id="6417226at2759"/>
<dbReference type="Gene3D" id="1.10.10.60">
    <property type="entry name" value="Homeodomain-like"/>
    <property type="match status" value="4"/>
</dbReference>
<dbReference type="GO" id="GO:0000981">
    <property type="term" value="F:DNA-binding transcription factor activity, RNA polymerase II-specific"/>
    <property type="evidence" value="ECO:0007669"/>
    <property type="project" value="InterPro"/>
</dbReference>
<feature type="region of interest" description="Disordered" evidence="14">
    <location>
        <begin position="1338"/>
        <end position="1377"/>
    </location>
</feature>
<evidence type="ECO:0000259" key="16">
    <source>
        <dbReference type="PROSITE" id="PS50157"/>
    </source>
</evidence>
<feature type="region of interest" description="Disordered" evidence="14">
    <location>
        <begin position="1595"/>
        <end position="1659"/>
    </location>
</feature>
<feature type="domain" description="C2H2-type" evidence="16">
    <location>
        <begin position="1291"/>
        <end position="1320"/>
    </location>
</feature>
<feature type="region of interest" description="Disordered" evidence="14">
    <location>
        <begin position="1914"/>
        <end position="1953"/>
    </location>
</feature>
<dbReference type="GO" id="GO:0008270">
    <property type="term" value="F:zinc ion binding"/>
    <property type="evidence" value="ECO:0007669"/>
    <property type="project" value="UniProtKB-KW"/>
</dbReference>
<dbReference type="FunFam" id="3.30.160.60:FF:000768">
    <property type="entry name" value="zinc finger homeobox protein 3 isoform X2"/>
    <property type="match status" value="1"/>
</dbReference>
<feature type="region of interest" description="Disordered" evidence="14">
    <location>
        <begin position="2520"/>
        <end position="2635"/>
    </location>
</feature>
<dbReference type="InterPro" id="IPR003604">
    <property type="entry name" value="Matrin/U1-like-C_Znf_C2H2"/>
</dbReference>
<dbReference type="SUPFAM" id="SSF57667">
    <property type="entry name" value="beta-beta-alpha zinc fingers"/>
    <property type="match status" value="6"/>
</dbReference>
<dbReference type="EMBL" id="JAACXV010014096">
    <property type="protein sequence ID" value="KAF7270424.1"/>
    <property type="molecule type" value="Genomic_DNA"/>
</dbReference>
<proteinExistence type="predicted"/>
<evidence type="ECO:0000256" key="6">
    <source>
        <dbReference type="ARBA" id="ARBA00023015"/>
    </source>
</evidence>
<dbReference type="InterPro" id="IPR001356">
    <property type="entry name" value="HD"/>
</dbReference>
<evidence type="ECO:0000256" key="12">
    <source>
        <dbReference type="PROSITE-ProRule" id="PRU00108"/>
    </source>
</evidence>
<comment type="subcellular location">
    <subcellularLocation>
        <location evidence="1 12 13">Nucleus</location>
    </subcellularLocation>
</comment>
<dbReference type="Proteomes" id="UP000625711">
    <property type="component" value="Unassembled WGS sequence"/>
</dbReference>
<evidence type="ECO:0000256" key="14">
    <source>
        <dbReference type="SAM" id="MobiDB-lite"/>
    </source>
</evidence>
<feature type="region of interest" description="Disordered" evidence="14">
    <location>
        <begin position="1984"/>
        <end position="2042"/>
    </location>
</feature>
<feature type="compositionally biased region" description="Polar residues" evidence="14">
    <location>
        <begin position="886"/>
        <end position="901"/>
    </location>
</feature>
<evidence type="ECO:0000313" key="17">
    <source>
        <dbReference type="EMBL" id="KAF7270424.1"/>
    </source>
</evidence>
<feature type="compositionally biased region" description="Polar residues" evidence="14">
    <location>
        <begin position="2603"/>
        <end position="2623"/>
    </location>
</feature>
<feature type="region of interest" description="Disordered" evidence="14">
    <location>
        <begin position="195"/>
        <end position="250"/>
    </location>
</feature>
<feature type="domain" description="C2H2-type" evidence="16">
    <location>
        <begin position="2126"/>
        <end position="2153"/>
    </location>
</feature>
<feature type="compositionally biased region" description="Low complexity" evidence="14">
    <location>
        <begin position="2181"/>
        <end position="2195"/>
    </location>
</feature>
<feature type="domain" description="C2H2-type" evidence="16">
    <location>
        <begin position="1534"/>
        <end position="1562"/>
    </location>
</feature>
<keyword evidence="18" id="KW-1185">Reference proteome</keyword>
<feature type="domain" description="Homeobox" evidence="15">
    <location>
        <begin position="2352"/>
        <end position="2412"/>
    </location>
</feature>
<feature type="region of interest" description="Disordered" evidence="14">
    <location>
        <begin position="2311"/>
        <end position="2358"/>
    </location>
</feature>
<dbReference type="FunFam" id="3.30.160.60:FF:000081">
    <property type="entry name" value="Zinc finger homeobox protein 4"/>
    <property type="match status" value="1"/>
</dbReference>
<feature type="compositionally biased region" description="Polar residues" evidence="14">
    <location>
        <begin position="1595"/>
        <end position="1605"/>
    </location>
</feature>
<feature type="compositionally biased region" description="Pro residues" evidence="14">
    <location>
        <begin position="25"/>
        <end position="42"/>
    </location>
</feature>
<evidence type="ECO:0000256" key="10">
    <source>
        <dbReference type="ARBA" id="ARBA00023242"/>
    </source>
</evidence>
<feature type="region of interest" description="Disordered" evidence="14">
    <location>
        <begin position="886"/>
        <end position="939"/>
    </location>
</feature>
<dbReference type="Gene3D" id="3.30.160.60">
    <property type="entry name" value="Classic Zinc Finger"/>
    <property type="match status" value="6"/>
</dbReference>
<dbReference type="InterPro" id="IPR009057">
    <property type="entry name" value="Homeodomain-like_sf"/>
</dbReference>
<dbReference type="PANTHER" id="PTHR45891:SF3">
    <property type="entry name" value="ZINC FINGER PROTEIN 2"/>
    <property type="match status" value="1"/>
</dbReference>